<feature type="region of interest" description="Disordered" evidence="2">
    <location>
        <begin position="1"/>
        <end position="21"/>
    </location>
</feature>
<dbReference type="EMBL" id="PVQB02000141">
    <property type="protein sequence ID" value="KAF4342438.1"/>
    <property type="molecule type" value="Genomic_DNA"/>
</dbReference>
<sequence>MAPKKPKPKPQPPKPPGLSLEDMSKVIEAAEDKDTTTARVQQVIHFINAIRSSMPPVIWVELIHWLKTNDWIPKDTNPSQSKFYKNLKGRGRTSKTLSFPMWAVIAAIWPTNSHVNEISADMSCYWGVGFPRTDPFFPPCKDMPIQDVKNKFFGITPLLPAATLKASTLQDISENTPKKNTSEKSTLSDSKSRKPSGQTKRKLGDTSFDAATKRQIQRQRRAAGVRSGEHAADSEEELNADLDDEEDAASAKAPPRRCPERILPELGDDKAYVDLLEEHNVLSKCLQEKSQELNLQSQKILDMQLFISSLLGLKDQQGSNLDITPPYTKTLGLESAVPYVKDIPQLNSTNPLEFLKGVIQELQKTKDENSKLLQDNLKLKDKCTRLEKDADNLRNEYNDEMTEHGKT</sequence>
<keyword evidence="4" id="KW-1185">Reference proteome</keyword>
<feature type="compositionally biased region" description="Acidic residues" evidence="2">
    <location>
        <begin position="234"/>
        <end position="248"/>
    </location>
</feature>
<reference evidence="3" key="2">
    <citation type="submission" date="2020-02" db="EMBL/GenBank/DDBJ databases">
        <title>Identification and distribution of gene clusters putatively required for synthesis of sphingolipid metabolism inhibitors in phylogenetically diverse species of the filamentous fungus Fusarium.</title>
        <authorList>
            <person name="Kim H.-S."/>
            <person name="Busman M."/>
            <person name="Brown D.W."/>
            <person name="Divon H."/>
            <person name="Uhlig S."/>
            <person name="Proctor R.H."/>
        </authorList>
    </citation>
    <scope>NUCLEOTIDE SEQUENCE</scope>
    <source>
        <strain evidence="3">NRRL 25174</strain>
    </source>
</reference>
<gene>
    <name evidence="3" type="ORF">FBEOM_3631</name>
</gene>
<protein>
    <submittedName>
        <fullName evidence="3">Uncharacterized protein</fullName>
    </submittedName>
</protein>
<evidence type="ECO:0000313" key="3">
    <source>
        <dbReference type="EMBL" id="KAF4342438.1"/>
    </source>
</evidence>
<feature type="region of interest" description="Disordered" evidence="2">
    <location>
        <begin position="170"/>
        <end position="262"/>
    </location>
</feature>
<feature type="coiled-coil region" evidence="1">
    <location>
        <begin position="355"/>
        <end position="403"/>
    </location>
</feature>
<dbReference type="OrthoDB" id="5102578at2759"/>
<accession>A0A9P5APA1</accession>
<keyword evidence="1" id="KW-0175">Coiled coil</keyword>
<proteinExistence type="predicted"/>
<evidence type="ECO:0000313" key="4">
    <source>
        <dbReference type="Proteomes" id="UP000730481"/>
    </source>
</evidence>
<dbReference type="AlphaFoldDB" id="A0A9P5APA1"/>
<dbReference type="Proteomes" id="UP000730481">
    <property type="component" value="Unassembled WGS sequence"/>
</dbReference>
<evidence type="ECO:0000256" key="1">
    <source>
        <dbReference type="SAM" id="Coils"/>
    </source>
</evidence>
<name>A0A9P5APA1_9HYPO</name>
<comment type="caution">
    <text evidence="3">The sequence shown here is derived from an EMBL/GenBank/DDBJ whole genome shotgun (WGS) entry which is preliminary data.</text>
</comment>
<organism evidence="3 4">
    <name type="scientific">Fusarium beomiforme</name>
    <dbReference type="NCBI Taxonomy" id="44412"/>
    <lineage>
        <taxon>Eukaryota</taxon>
        <taxon>Fungi</taxon>
        <taxon>Dikarya</taxon>
        <taxon>Ascomycota</taxon>
        <taxon>Pezizomycotina</taxon>
        <taxon>Sordariomycetes</taxon>
        <taxon>Hypocreomycetidae</taxon>
        <taxon>Hypocreales</taxon>
        <taxon>Nectriaceae</taxon>
        <taxon>Fusarium</taxon>
        <taxon>Fusarium burgessii species complex</taxon>
    </lineage>
</organism>
<reference evidence="3" key="1">
    <citation type="journal article" date="2017" name="Mycologia">
        <title>Fusarium algeriense, sp. nov., a novel toxigenic crown rot pathogen of durum wheat from Algeria is nested in the Fusarium burgessii species complex.</title>
        <authorList>
            <person name="Laraba I."/>
            <person name="Keddad A."/>
            <person name="Boureghda H."/>
            <person name="Abdallah N."/>
            <person name="Vaughan M.M."/>
            <person name="Proctor R.H."/>
            <person name="Busman M."/>
            <person name="O'Donnell K."/>
        </authorList>
    </citation>
    <scope>NUCLEOTIDE SEQUENCE</scope>
    <source>
        <strain evidence="3">NRRL 25174</strain>
    </source>
</reference>
<evidence type="ECO:0000256" key="2">
    <source>
        <dbReference type="SAM" id="MobiDB-lite"/>
    </source>
</evidence>